<evidence type="ECO:0000313" key="2">
    <source>
        <dbReference type="Proteomes" id="UP000708148"/>
    </source>
</evidence>
<dbReference type="Proteomes" id="UP000708148">
    <property type="component" value="Unassembled WGS sequence"/>
</dbReference>
<comment type="caution">
    <text evidence="1">The sequence shown here is derived from an EMBL/GenBank/DDBJ whole genome shotgun (WGS) entry which is preliminary data.</text>
</comment>
<protein>
    <submittedName>
        <fullName evidence="1">Uncharacterized protein</fullName>
    </submittedName>
</protein>
<reference evidence="1" key="1">
    <citation type="submission" date="2020-12" db="EMBL/GenBank/DDBJ databases">
        <authorList>
            <person name="Iha C."/>
        </authorList>
    </citation>
    <scope>NUCLEOTIDE SEQUENCE</scope>
</reference>
<gene>
    <name evidence="1" type="ORF">OSTQU699_LOCUS5530</name>
</gene>
<dbReference type="AlphaFoldDB" id="A0A8S1IZC9"/>
<dbReference type="EMBL" id="CAJHUC010001191">
    <property type="protein sequence ID" value="CAD7700170.1"/>
    <property type="molecule type" value="Genomic_DNA"/>
</dbReference>
<feature type="non-terminal residue" evidence="1">
    <location>
        <position position="1"/>
    </location>
</feature>
<feature type="non-terminal residue" evidence="1">
    <location>
        <position position="66"/>
    </location>
</feature>
<sequence>PNEAAPVAESSVPLPAPSVAGLKLLALSRHRSVGSKVLGPLARPQGRTPLESATVMAGYYNSWQAM</sequence>
<evidence type="ECO:0000313" key="1">
    <source>
        <dbReference type="EMBL" id="CAD7700170.1"/>
    </source>
</evidence>
<organism evidence="1 2">
    <name type="scientific">Ostreobium quekettii</name>
    <dbReference type="NCBI Taxonomy" id="121088"/>
    <lineage>
        <taxon>Eukaryota</taxon>
        <taxon>Viridiplantae</taxon>
        <taxon>Chlorophyta</taxon>
        <taxon>core chlorophytes</taxon>
        <taxon>Ulvophyceae</taxon>
        <taxon>TCBD clade</taxon>
        <taxon>Bryopsidales</taxon>
        <taxon>Ostreobineae</taxon>
        <taxon>Ostreobiaceae</taxon>
        <taxon>Ostreobium</taxon>
    </lineage>
</organism>
<name>A0A8S1IZC9_9CHLO</name>
<keyword evidence="2" id="KW-1185">Reference proteome</keyword>
<proteinExistence type="predicted"/>
<accession>A0A8S1IZC9</accession>